<reference evidence="9" key="1">
    <citation type="submission" date="2020-06" db="EMBL/GenBank/DDBJ databases">
        <authorList>
            <person name="Li T."/>
            <person name="Hu X."/>
            <person name="Zhang T."/>
            <person name="Song X."/>
            <person name="Zhang H."/>
            <person name="Dai N."/>
            <person name="Sheng W."/>
            <person name="Hou X."/>
            <person name="Wei L."/>
        </authorList>
    </citation>
    <scope>NUCLEOTIDE SEQUENCE</scope>
    <source>
        <strain evidence="9">K16</strain>
        <tissue evidence="9">Leaf</tissue>
    </source>
</reference>
<evidence type="ECO:0000313" key="9">
    <source>
        <dbReference type="EMBL" id="KAK4406420.1"/>
    </source>
</evidence>
<keyword evidence="6" id="KW-0249">Electron transport</keyword>
<dbReference type="InterPro" id="IPR016488">
    <property type="entry name" value="NADH_Ub_cplx-1_asu_su-6"/>
</dbReference>
<keyword evidence="10" id="KW-1185">Reference proteome</keyword>
<evidence type="ECO:0000313" key="10">
    <source>
        <dbReference type="Proteomes" id="UP001289374"/>
    </source>
</evidence>
<comment type="subcellular location">
    <subcellularLocation>
        <location evidence="1">Mitochondrion inner membrane</location>
        <topology evidence="1">Peripheral membrane protein</topology>
        <orientation evidence="1">Matrix side</orientation>
    </subcellularLocation>
</comment>
<evidence type="ECO:0000256" key="6">
    <source>
        <dbReference type="ARBA" id="ARBA00022982"/>
    </source>
</evidence>
<keyword evidence="3" id="KW-0813">Transport</keyword>
<keyword evidence="5" id="KW-0999">Mitochondrion inner membrane</keyword>
<keyword evidence="8" id="KW-0472">Membrane</keyword>
<name>A0AAE1X6Y0_9LAMI</name>
<keyword evidence="4" id="KW-0679">Respiratory chain</keyword>
<evidence type="ECO:0000256" key="7">
    <source>
        <dbReference type="ARBA" id="ARBA00023128"/>
    </source>
</evidence>
<evidence type="ECO:0000256" key="8">
    <source>
        <dbReference type="ARBA" id="ARBA00023136"/>
    </source>
</evidence>
<comment type="similarity">
    <text evidence="2">Belongs to the complex I LYR family.</text>
</comment>
<organism evidence="9 10">
    <name type="scientific">Sesamum angolense</name>
    <dbReference type="NCBI Taxonomy" id="2727404"/>
    <lineage>
        <taxon>Eukaryota</taxon>
        <taxon>Viridiplantae</taxon>
        <taxon>Streptophyta</taxon>
        <taxon>Embryophyta</taxon>
        <taxon>Tracheophyta</taxon>
        <taxon>Spermatophyta</taxon>
        <taxon>Magnoliopsida</taxon>
        <taxon>eudicotyledons</taxon>
        <taxon>Gunneridae</taxon>
        <taxon>Pentapetalae</taxon>
        <taxon>asterids</taxon>
        <taxon>lamiids</taxon>
        <taxon>Lamiales</taxon>
        <taxon>Pedaliaceae</taxon>
        <taxon>Sesamum</taxon>
    </lineage>
</organism>
<gene>
    <name evidence="9" type="ORF">Sango_0648500</name>
</gene>
<proteinExistence type="inferred from homology"/>
<keyword evidence="7" id="KW-0496">Mitochondrion</keyword>
<evidence type="ECO:0000256" key="3">
    <source>
        <dbReference type="ARBA" id="ARBA00022448"/>
    </source>
</evidence>
<evidence type="ECO:0000256" key="5">
    <source>
        <dbReference type="ARBA" id="ARBA00022792"/>
    </source>
</evidence>
<evidence type="ECO:0000256" key="1">
    <source>
        <dbReference type="ARBA" id="ARBA00004443"/>
    </source>
</evidence>
<sequence length="208" mass="23599">MASSLKYVRVPPNSASLAEARQRVFEFFKTACRSIPSIMEIYTLHDVVAPPSSAPPSPPRSGRMLTLLTLSLVAKLVGKAALWRGHLNLGYLLWCCFRPIFLVMALGIRKNWLEATQLLLVRFYPRLAYLNIWVKESEVPPLLLYIFWKMLYVVIFGTEVIDMLLFKGTEELSNIVEHAKQRHHIIGQYVVGRQGLDVGTKDQACPIS</sequence>
<comment type="caution">
    <text evidence="9">The sequence shown here is derived from an EMBL/GenBank/DDBJ whole genome shotgun (WGS) entry which is preliminary data.</text>
</comment>
<protein>
    <submittedName>
        <fullName evidence="9">NADH dehydrogenase [ubiquinone] 1 alpha subcomplex subunit</fullName>
    </submittedName>
</protein>
<reference evidence="9" key="2">
    <citation type="journal article" date="2024" name="Plant">
        <title>Genomic evolution and insights into agronomic trait innovations of Sesamum species.</title>
        <authorList>
            <person name="Miao H."/>
            <person name="Wang L."/>
            <person name="Qu L."/>
            <person name="Liu H."/>
            <person name="Sun Y."/>
            <person name="Le M."/>
            <person name="Wang Q."/>
            <person name="Wei S."/>
            <person name="Zheng Y."/>
            <person name="Lin W."/>
            <person name="Duan Y."/>
            <person name="Cao H."/>
            <person name="Xiong S."/>
            <person name="Wang X."/>
            <person name="Wei L."/>
            <person name="Li C."/>
            <person name="Ma Q."/>
            <person name="Ju M."/>
            <person name="Zhao R."/>
            <person name="Li G."/>
            <person name="Mu C."/>
            <person name="Tian Q."/>
            <person name="Mei H."/>
            <person name="Zhang T."/>
            <person name="Gao T."/>
            <person name="Zhang H."/>
        </authorList>
    </citation>
    <scope>NUCLEOTIDE SEQUENCE</scope>
    <source>
        <strain evidence="9">K16</strain>
    </source>
</reference>
<evidence type="ECO:0000256" key="4">
    <source>
        <dbReference type="ARBA" id="ARBA00022660"/>
    </source>
</evidence>
<dbReference type="EMBL" id="JACGWL010000003">
    <property type="protein sequence ID" value="KAK4406420.1"/>
    <property type="molecule type" value="Genomic_DNA"/>
</dbReference>
<dbReference type="GO" id="GO:0005743">
    <property type="term" value="C:mitochondrial inner membrane"/>
    <property type="evidence" value="ECO:0007669"/>
    <property type="project" value="UniProtKB-SubCell"/>
</dbReference>
<dbReference type="AlphaFoldDB" id="A0AAE1X6Y0"/>
<dbReference type="PANTHER" id="PTHR12964">
    <property type="entry name" value="NADH-UBIQUINONE OXIDOREDUCTASE B14 SUBUNIT"/>
    <property type="match status" value="1"/>
</dbReference>
<accession>A0AAE1X6Y0</accession>
<dbReference type="GO" id="GO:0006979">
    <property type="term" value="P:response to oxidative stress"/>
    <property type="evidence" value="ECO:0007669"/>
    <property type="project" value="TreeGrafter"/>
</dbReference>
<evidence type="ECO:0000256" key="2">
    <source>
        <dbReference type="ARBA" id="ARBA00009508"/>
    </source>
</evidence>
<dbReference type="Proteomes" id="UP001289374">
    <property type="component" value="Unassembled WGS sequence"/>
</dbReference>
<dbReference type="PANTHER" id="PTHR12964:SF0">
    <property type="entry name" value="NADH DEHYDROGENASE [UBIQUINONE] 1 ALPHA SUBCOMPLEX SUBUNIT 6"/>
    <property type="match status" value="1"/>
</dbReference>